<evidence type="ECO:0000256" key="4">
    <source>
        <dbReference type="ARBA" id="ARBA00022845"/>
    </source>
</evidence>
<feature type="repeat" description="Pumilio" evidence="6">
    <location>
        <begin position="384"/>
        <end position="419"/>
    </location>
</feature>
<evidence type="ECO:0000256" key="7">
    <source>
        <dbReference type="SAM" id="MobiDB-lite"/>
    </source>
</evidence>
<dbReference type="SMART" id="SM00025">
    <property type="entry name" value="Pumilio"/>
    <property type="match status" value="7"/>
</dbReference>
<dbReference type="PANTHER" id="PTHR12537:SF63">
    <property type="entry name" value="PUMILIO HOMOLOG 15"/>
    <property type="match status" value="1"/>
</dbReference>
<accession>A0ABM0VY75</accession>
<dbReference type="InterPro" id="IPR016024">
    <property type="entry name" value="ARM-type_fold"/>
</dbReference>
<keyword evidence="4" id="KW-0810">Translation regulation</keyword>
<reference evidence="10" key="2">
    <citation type="submission" date="2025-08" db="UniProtKB">
        <authorList>
            <consortium name="RefSeq"/>
        </authorList>
    </citation>
    <scope>IDENTIFICATION</scope>
    <source>
        <tissue evidence="10">Leaf</tissue>
    </source>
</reference>
<evidence type="ECO:0000256" key="3">
    <source>
        <dbReference type="ARBA" id="ARBA00022737"/>
    </source>
</evidence>
<dbReference type="PROSITE" id="PS50302">
    <property type="entry name" value="PUM"/>
    <property type="match status" value="4"/>
</dbReference>
<keyword evidence="2" id="KW-0963">Cytoplasm</keyword>
<keyword evidence="5" id="KW-0694">RNA-binding</keyword>
<feature type="repeat" description="Pumilio" evidence="6">
    <location>
        <begin position="201"/>
        <end position="236"/>
    </location>
</feature>
<feature type="repeat" description="Pumilio" evidence="6">
    <location>
        <begin position="348"/>
        <end position="383"/>
    </location>
</feature>
<evidence type="ECO:0000256" key="1">
    <source>
        <dbReference type="ARBA" id="ARBA00004496"/>
    </source>
</evidence>
<dbReference type="GeneID" id="104743563"/>
<dbReference type="RefSeq" id="XP_010462931.1">
    <property type="nucleotide sequence ID" value="XM_010464629.1"/>
</dbReference>
<proteinExistence type="predicted"/>
<reference evidence="9" key="1">
    <citation type="journal article" date="2014" name="Nat. Commun.">
        <title>The emerging biofuel crop Camelina sativa retains a highly undifferentiated hexaploid genome structure.</title>
        <authorList>
            <person name="Kagale S."/>
            <person name="Koh C."/>
            <person name="Nixon J."/>
            <person name="Bollina V."/>
            <person name="Clarke W.E."/>
            <person name="Tuteja R."/>
            <person name="Spillane C."/>
            <person name="Robinson S.J."/>
            <person name="Links M.G."/>
            <person name="Clarke C."/>
            <person name="Higgins E.E."/>
            <person name="Huebert T."/>
            <person name="Sharpe A.G."/>
            <person name="Parkin I.A."/>
        </authorList>
    </citation>
    <scope>NUCLEOTIDE SEQUENCE [LARGE SCALE GENOMIC DNA]</scope>
    <source>
        <strain evidence="9">cv. DH55</strain>
    </source>
</reference>
<sequence length="480" mass="55317">MINWNERGVESPYQKICWELLRIYEESLPLGDYSHETITSLISSELLALQDEFGRFGVSDSRVHQQPLQDNHQFPLNSGDQGMNNRENWFPSDSQPKTRRELSRSDAPKPYNYDFHEGNTRGSGSAMGSQYTSLNGNFGDVSFTPSNPFYDHPWSYVFGYNKIHTNHDTILSCAKDRLESRVLQDVIAKGSKETVDEIFDNLISHVCELMIDPFGHQVFQKLLEKCTVEQITRVLDTLTQQPHQFVRVCVDSHGSHAIQALMQNLCSIEQISRFMATLCHVALRLTKNVNSNVIMFCLNQLSPSHSKYLMGVIVQHCYEIATDQHGYFLIKQCIGQCSRELRDILIKEIITNALRLCMNCYGNYLVQYVLELEDYQVARALSKHLDGNYVQLSYDKYGSHAVHKCLKSREFCSRRIITELLSDIDSLLVNPFGNYVIQTAWIVSQDDVQNVLLYHINRNVPFMKCNRYGRKVLEKLNLRT</sequence>
<dbReference type="InterPro" id="IPR033712">
    <property type="entry name" value="Pumilio_RNA-bd"/>
</dbReference>
<feature type="compositionally biased region" description="Polar residues" evidence="7">
    <location>
        <begin position="67"/>
        <end position="95"/>
    </location>
</feature>
<feature type="region of interest" description="Disordered" evidence="7">
    <location>
        <begin position="67"/>
        <end position="128"/>
    </location>
</feature>
<feature type="domain" description="PUM-HD" evidence="8">
    <location>
        <begin position="141"/>
        <end position="480"/>
    </location>
</feature>
<dbReference type="InterPro" id="IPR033133">
    <property type="entry name" value="PUM-HD"/>
</dbReference>
<dbReference type="InterPro" id="IPR001313">
    <property type="entry name" value="Pumilio_RNA-bd_rpt"/>
</dbReference>
<keyword evidence="3" id="KW-0677">Repeat</keyword>
<dbReference type="SUPFAM" id="SSF48371">
    <property type="entry name" value="ARM repeat"/>
    <property type="match status" value="1"/>
</dbReference>
<evidence type="ECO:0000313" key="10">
    <source>
        <dbReference type="RefSeq" id="XP_010462931.1"/>
    </source>
</evidence>
<evidence type="ECO:0000256" key="2">
    <source>
        <dbReference type="ARBA" id="ARBA00022490"/>
    </source>
</evidence>
<dbReference type="CDD" id="cd07920">
    <property type="entry name" value="Pumilio"/>
    <property type="match status" value="1"/>
</dbReference>
<evidence type="ECO:0000256" key="6">
    <source>
        <dbReference type="PROSITE-ProRule" id="PRU00317"/>
    </source>
</evidence>
<keyword evidence="9" id="KW-1185">Reference proteome</keyword>
<protein>
    <submittedName>
        <fullName evidence="10">Pumilio homolog 15-like</fullName>
    </submittedName>
</protein>
<evidence type="ECO:0000259" key="8">
    <source>
        <dbReference type="PROSITE" id="PS50303"/>
    </source>
</evidence>
<organism evidence="9 10">
    <name type="scientific">Camelina sativa</name>
    <name type="common">False flax</name>
    <name type="synonym">Myagrum sativum</name>
    <dbReference type="NCBI Taxonomy" id="90675"/>
    <lineage>
        <taxon>Eukaryota</taxon>
        <taxon>Viridiplantae</taxon>
        <taxon>Streptophyta</taxon>
        <taxon>Embryophyta</taxon>
        <taxon>Tracheophyta</taxon>
        <taxon>Spermatophyta</taxon>
        <taxon>Magnoliopsida</taxon>
        <taxon>eudicotyledons</taxon>
        <taxon>Gunneridae</taxon>
        <taxon>Pentapetalae</taxon>
        <taxon>rosids</taxon>
        <taxon>malvids</taxon>
        <taxon>Brassicales</taxon>
        <taxon>Brassicaceae</taxon>
        <taxon>Camelineae</taxon>
        <taxon>Camelina</taxon>
    </lineage>
</organism>
<comment type="subcellular location">
    <subcellularLocation>
        <location evidence="1">Cytoplasm</location>
    </subcellularLocation>
</comment>
<dbReference type="Gene3D" id="1.25.10.10">
    <property type="entry name" value="Leucine-rich Repeat Variant"/>
    <property type="match status" value="1"/>
</dbReference>
<dbReference type="Proteomes" id="UP000694864">
    <property type="component" value="Chromosome 14"/>
</dbReference>
<dbReference type="PROSITE" id="PS50303">
    <property type="entry name" value="PUM_HD"/>
    <property type="match status" value="1"/>
</dbReference>
<evidence type="ECO:0000313" key="9">
    <source>
        <dbReference type="Proteomes" id="UP000694864"/>
    </source>
</evidence>
<gene>
    <name evidence="10" type="primary">LOC104743563</name>
</gene>
<dbReference type="PANTHER" id="PTHR12537">
    <property type="entry name" value="RNA BINDING PROTEIN PUMILIO-RELATED"/>
    <property type="match status" value="1"/>
</dbReference>
<name>A0ABM0VY75_CAMSA</name>
<feature type="compositionally biased region" description="Basic and acidic residues" evidence="7">
    <location>
        <begin position="96"/>
        <end position="107"/>
    </location>
</feature>
<evidence type="ECO:0000256" key="5">
    <source>
        <dbReference type="ARBA" id="ARBA00022884"/>
    </source>
</evidence>
<dbReference type="InterPro" id="IPR011989">
    <property type="entry name" value="ARM-like"/>
</dbReference>
<feature type="repeat" description="Pumilio" evidence="6">
    <location>
        <begin position="312"/>
        <end position="347"/>
    </location>
</feature>
<dbReference type="Pfam" id="PF00806">
    <property type="entry name" value="PUF"/>
    <property type="match status" value="7"/>
</dbReference>